<dbReference type="InterPro" id="IPR023393">
    <property type="entry name" value="START-like_dom_sf"/>
</dbReference>
<dbReference type="CDD" id="cd07818">
    <property type="entry name" value="SRPBCC_1"/>
    <property type="match status" value="1"/>
</dbReference>
<evidence type="ECO:0000313" key="1">
    <source>
        <dbReference type="EMBL" id="MEJ8845344.1"/>
    </source>
</evidence>
<dbReference type="SUPFAM" id="SSF55961">
    <property type="entry name" value="Bet v1-like"/>
    <property type="match status" value="1"/>
</dbReference>
<name>A0ABU8WED9_9BURK</name>
<comment type="caution">
    <text evidence="1">The sequence shown here is derived from an EMBL/GenBank/DDBJ whole genome shotgun (WGS) entry which is preliminary data.</text>
</comment>
<dbReference type="InterPro" id="IPR019587">
    <property type="entry name" value="Polyketide_cyclase/dehydratase"/>
</dbReference>
<dbReference type="Pfam" id="PF10604">
    <property type="entry name" value="Polyketide_cyc2"/>
    <property type="match status" value="1"/>
</dbReference>
<protein>
    <submittedName>
        <fullName evidence="1">SRPBCC family protein</fullName>
    </submittedName>
</protein>
<reference evidence="1 2" key="1">
    <citation type="submission" date="2024-03" db="EMBL/GenBank/DDBJ databases">
        <title>Novel species of the genus Variovorax.</title>
        <authorList>
            <person name="Liu Q."/>
            <person name="Xin Y.-H."/>
        </authorList>
    </citation>
    <scope>NUCLEOTIDE SEQUENCE [LARGE SCALE GENOMIC DNA]</scope>
    <source>
        <strain evidence="1 2">KACC 18900</strain>
    </source>
</reference>
<proteinExistence type="predicted"/>
<organism evidence="1 2">
    <name type="scientific">Variovorax rhizosphaerae</name>
    <dbReference type="NCBI Taxonomy" id="1836200"/>
    <lineage>
        <taxon>Bacteria</taxon>
        <taxon>Pseudomonadati</taxon>
        <taxon>Pseudomonadota</taxon>
        <taxon>Betaproteobacteria</taxon>
        <taxon>Burkholderiales</taxon>
        <taxon>Comamonadaceae</taxon>
        <taxon>Variovorax</taxon>
    </lineage>
</organism>
<dbReference type="Proteomes" id="UP001385892">
    <property type="component" value="Unassembled WGS sequence"/>
</dbReference>
<sequence>MLKKVLLTLVALLAIGIVVVLALAAGKPDTFRVERSVTVQAPPEKIAPLIENFQSWSAWSPYEKLDPSMKRVFSGAPSGKGAVYAWDGTGNAGAGRMEIVESTPQRIGIRLDFSKPFTAHNMAAFTLQPQGAGATRVTWSMDGPAPFVSKVMQVFISMDTMIGRDFEAGLANLKTAAEKV</sequence>
<dbReference type="RefSeq" id="WP_340340512.1">
    <property type="nucleotide sequence ID" value="NZ_JBBKZT010000001.1"/>
</dbReference>
<gene>
    <name evidence="1" type="ORF">WKW82_01705</name>
</gene>
<keyword evidence="2" id="KW-1185">Reference proteome</keyword>
<evidence type="ECO:0000313" key="2">
    <source>
        <dbReference type="Proteomes" id="UP001385892"/>
    </source>
</evidence>
<accession>A0ABU8WED9</accession>
<dbReference type="EMBL" id="JBBKZT010000001">
    <property type="protein sequence ID" value="MEJ8845344.1"/>
    <property type="molecule type" value="Genomic_DNA"/>
</dbReference>
<dbReference type="Gene3D" id="3.30.530.20">
    <property type="match status" value="1"/>
</dbReference>